<dbReference type="RefSeq" id="WP_229525617.1">
    <property type="nucleotide sequence ID" value="NZ_JAFFQR010000105.1"/>
</dbReference>
<dbReference type="EMBL" id="JBHTNZ010000079">
    <property type="protein sequence ID" value="MFD1464173.1"/>
    <property type="molecule type" value="Genomic_DNA"/>
</dbReference>
<name>A0ABW4DK09_9BACL</name>
<organism evidence="2 3">
    <name type="scientific">Paenibacillus farraposensis</name>
    <dbReference type="NCBI Taxonomy" id="2807095"/>
    <lineage>
        <taxon>Bacteria</taxon>
        <taxon>Bacillati</taxon>
        <taxon>Bacillota</taxon>
        <taxon>Bacilli</taxon>
        <taxon>Bacillales</taxon>
        <taxon>Paenibacillaceae</taxon>
        <taxon>Paenibacillus</taxon>
    </lineage>
</organism>
<comment type="caution">
    <text evidence="2">The sequence shown here is derived from an EMBL/GenBank/DDBJ whole genome shotgun (WGS) entry which is preliminary data.</text>
</comment>
<dbReference type="Proteomes" id="UP001597340">
    <property type="component" value="Unassembled WGS sequence"/>
</dbReference>
<proteinExistence type="predicted"/>
<evidence type="ECO:0008006" key="4">
    <source>
        <dbReference type="Google" id="ProtNLM"/>
    </source>
</evidence>
<evidence type="ECO:0000313" key="3">
    <source>
        <dbReference type="Proteomes" id="UP001597340"/>
    </source>
</evidence>
<feature type="region of interest" description="Disordered" evidence="1">
    <location>
        <begin position="57"/>
        <end position="76"/>
    </location>
</feature>
<gene>
    <name evidence="2" type="ORF">ACFQ5D_23245</name>
</gene>
<sequence length="76" mass="8306">MKSVAKIRSTLDIQLDLTRPVEELTEVISAVIASRPARRKEILESLDLAVGNALAEIQSQEEKDQKANDDSSGKVS</sequence>
<reference evidence="3" key="1">
    <citation type="journal article" date="2019" name="Int. J. Syst. Evol. Microbiol.">
        <title>The Global Catalogue of Microorganisms (GCM) 10K type strain sequencing project: providing services to taxonomists for standard genome sequencing and annotation.</title>
        <authorList>
            <consortium name="The Broad Institute Genomics Platform"/>
            <consortium name="The Broad Institute Genome Sequencing Center for Infectious Disease"/>
            <person name="Wu L."/>
            <person name="Ma J."/>
        </authorList>
    </citation>
    <scope>NUCLEOTIDE SEQUENCE [LARGE SCALE GENOMIC DNA]</scope>
    <source>
        <strain evidence="3">CCM 9147</strain>
    </source>
</reference>
<evidence type="ECO:0000313" key="2">
    <source>
        <dbReference type="EMBL" id="MFD1464173.1"/>
    </source>
</evidence>
<accession>A0ABW4DK09</accession>
<protein>
    <recommendedName>
        <fullName evidence="4">Phage protein</fullName>
    </recommendedName>
</protein>
<keyword evidence="3" id="KW-1185">Reference proteome</keyword>
<evidence type="ECO:0000256" key="1">
    <source>
        <dbReference type="SAM" id="MobiDB-lite"/>
    </source>
</evidence>
<feature type="compositionally biased region" description="Basic and acidic residues" evidence="1">
    <location>
        <begin position="60"/>
        <end position="76"/>
    </location>
</feature>